<dbReference type="Proteomes" id="UP000887575">
    <property type="component" value="Unassembled WGS sequence"/>
</dbReference>
<dbReference type="WBParaSite" id="MBELARI_LOCUS16418">
    <property type="protein sequence ID" value="MBELARI_LOCUS16418"/>
    <property type="gene ID" value="MBELARI_LOCUS16418"/>
</dbReference>
<evidence type="ECO:0000313" key="4">
    <source>
        <dbReference type="WBParaSite" id="MBELARI_LOCUS16418"/>
    </source>
</evidence>
<feature type="chain" id="PRO_5041856372" evidence="1">
    <location>
        <begin position="24"/>
        <end position="264"/>
    </location>
</feature>
<accession>A0AAF3EDX9</accession>
<organism evidence="2 3">
    <name type="scientific">Mesorhabditis belari</name>
    <dbReference type="NCBI Taxonomy" id="2138241"/>
    <lineage>
        <taxon>Eukaryota</taxon>
        <taxon>Metazoa</taxon>
        <taxon>Ecdysozoa</taxon>
        <taxon>Nematoda</taxon>
        <taxon>Chromadorea</taxon>
        <taxon>Rhabditida</taxon>
        <taxon>Rhabditina</taxon>
        <taxon>Rhabditomorpha</taxon>
        <taxon>Rhabditoidea</taxon>
        <taxon>Rhabditidae</taxon>
        <taxon>Mesorhabditinae</taxon>
        <taxon>Mesorhabditis</taxon>
    </lineage>
</organism>
<name>A0AAF3EDX9_9BILA</name>
<evidence type="ECO:0000313" key="2">
    <source>
        <dbReference type="Proteomes" id="UP000887575"/>
    </source>
</evidence>
<keyword evidence="1" id="KW-0732">Signal</keyword>
<keyword evidence="2" id="KW-1185">Reference proteome</keyword>
<dbReference type="WBParaSite" id="MBELARI_LOCUS12180">
    <property type="protein sequence ID" value="MBELARI_LOCUS12180"/>
    <property type="gene ID" value="MBELARI_LOCUS12180"/>
</dbReference>
<protein>
    <submittedName>
        <fullName evidence="3 4">Uncharacterized protein</fullName>
    </submittedName>
</protein>
<feature type="signal peptide" evidence="1">
    <location>
        <begin position="1"/>
        <end position="23"/>
    </location>
</feature>
<sequence length="264" mass="30600">MVPSFLMRFHFFFFSAFLSVTLAKHVQNEQYEVKIKELGSCSEKTREAGLFFTVNHFKPCTLSMKIPNERMGRLTMVNLDEFCEENSVKLFNKVEKTVIDLCEKDAIRNPIFHLAPGHHSLVYKSISTTQLYFSLTFINTTLYCGDRIHLNQLDFPLTLKNQKRDGEKMSNDWCEVQIPGSVSIHFEPFTKQEVKHRSRIILQQGTHTKQMLKQTSFYPETHSKDVKVNCGVGLLLVESPLISTLNFTVKYLKDDFLERLSLDC</sequence>
<dbReference type="AlphaFoldDB" id="A0AAF3EDX9"/>
<evidence type="ECO:0000256" key="1">
    <source>
        <dbReference type="SAM" id="SignalP"/>
    </source>
</evidence>
<evidence type="ECO:0000313" key="3">
    <source>
        <dbReference type="WBParaSite" id="MBELARI_LOCUS12180"/>
    </source>
</evidence>
<proteinExistence type="predicted"/>
<reference evidence="3 4" key="1">
    <citation type="submission" date="2024-02" db="UniProtKB">
        <authorList>
            <consortium name="WormBaseParasite"/>
        </authorList>
    </citation>
    <scope>IDENTIFICATION</scope>
</reference>